<dbReference type="PANTHER" id="PTHR13322">
    <property type="entry name" value="C1ORF73 PROTEIN"/>
    <property type="match status" value="1"/>
</dbReference>
<sequence length="1161" mass="129416">MERTSAACAMEWSIELDKGLRSKRPGQSVEAILQIGPRLEQWNREPVLTIAEYNLFGLVPGEERLFANAILLRLADAFSSGDKHTKLCVVKVLLSELRHRKKRTEPTYGILSKSSLENHVELLRRVKIVFDTGDFESRALALVLFGCWADFAKDSAEIQYLILSSLVSSHVLEVEASLFAAGCFSELSDDFAFVLLEILVNMLTSSETLPTVRLAGVRVFAKMGCSSSLAKKAYKAGFKLVVDSSEEDFLVVMLISLSKLASKMMFLISGQVDLLFSFLTQGKTLRLQATALRCLCFVLVRGMCHFPASADSIKTLLNMLNESKFPPALQYGALQIVHEILFYNLPTIPCVDMLEFPELLSIVENATHSLIMAKRLLAIRVLVDISGKLVGRTEMALHGVTSIILASRVISLVIERITLLVKPALDLCQLDSEMEQECHSLLSLLLLLVEEHPDLVLDKICLFIEYLVNMHDRVIGTGQPELSGHEIVEFEGENSKTITSKLLLHISRIVVACLEKLNEAGAFTTQVLSAVKLLVEHIHQCSLFDCYTDTVYSLLLHSHITCYCMPEEMEENNNLGRNFCVSLHVYSLQHEILTLECGKKMLARKDNWSAYRAGKYAACQGAWFTAAFIFGHLTTAVQSNSCYFWLESLAQFAHSERIVQLLLLPEQGSILVNWLEIEKISVVPLKNDFGKTGQGCSWKINSPTYIENLVEACNLSEKAVGATIKAGHAFCFQRWFLALRVKVLESVVDILKLLGSLPLTQDNVSNGGQIEGIIMDDSLRLKGTTSLVYSLTQISFRLKRLAQEYDLIATSFIGMDSKSLKIISSLALSCSLLAFSTGFSLFIPNLHAKNFRICGLENSVCCLHAMLIQDLLGRLWHIDCETSTKLWLLLKICGQFKSSFISQSRNQILTGYEARGIFAVCSYAVTGVVGLQNEANRLHDDEILSQVTNDGLQLLLDITTKWMHIPFRTPNHFFRVRPCISSELFALTGDSGTPDGIFILQGFHLSLNLCLQLKNVSPDLPVRLTKLYCILYCRTSFQINFQSGENKGQMQLDCQDWGADDMVDLNEKLLQYVTGCTETTQGMRDGDNTGDCEVVDACVCFEPNERGQGFSNCVLDVSAFPVGSYRIKWHSCCMDDKGSYWSLLPLNAGPVFTVRKSSVFG</sequence>
<evidence type="ECO:0000259" key="3">
    <source>
        <dbReference type="Pfam" id="PF24436"/>
    </source>
</evidence>
<evidence type="ECO:0000256" key="1">
    <source>
        <dbReference type="ARBA" id="ARBA00008565"/>
    </source>
</evidence>
<name>A0A5B6ZPJ9_DAVIN</name>
<dbReference type="InterPro" id="IPR016024">
    <property type="entry name" value="ARM-type_fold"/>
</dbReference>
<evidence type="ECO:0000259" key="2">
    <source>
        <dbReference type="Pfam" id="PF22966"/>
    </source>
</evidence>
<accession>A0A5B6ZPJ9</accession>
<feature type="domain" description="Integrator complex subunit 7 N-terminal" evidence="3">
    <location>
        <begin position="66"/>
        <end position="490"/>
    </location>
</feature>
<proteinExistence type="inferred from homology"/>
<gene>
    <name evidence="4" type="ORF">Din_014174</name>
</gene>
<dbReference type="InterPro" id="IPR055195">
    <property type="entry name" value="INTS7_C_plant"/>
</dbReference>
<dbReference type="InterPro" id="IPR056516">
    <property type="entry name" value="INTS7_N"/>
</dbReference>
<dbReference type="GO" id="GO:0034472">
    <property type="term" value="P:snRNA 3'-end processing"/>
    <property type="evidence" value="ECO:0007669"/>
    <property type="project" value="TreeGrafter"/>
</dbReference>
<protein>
    <recommendedName>
        <fullName evidence="5">Integrator complex subunit 7</fullName>
    </recommendedName>
</protein>
<dbReference type="InterPro" id="IPR033060">
    <property type="entry name" value="INTS7"/>
</dbReference>
<evidence type="ECO:0000313" key="4">
    <source>
        <dbReference type="EMBL" id="MPA44733.1"/>
    </source>
</evidence>
<dbReference type="AlphaFoldDB" id="A0A5B6ZPJ9"/>
<evidence type="ECO:0008006" key="5">
    <source>
        <dbReference type="Google" id="ProtNLM"/>
    </source>
</evidence>
<dbReference type="Pfam" id="PF22966">
    <property type="entry name" value="INTS7_C_plants"/>
    <property type="match status" value="1"/>
</dbReference>
<dbReference type="GO" id="GO:0032039">
    <property type="term" value="C:integrator complex"/>
    <property type="evidence" value="ECO:0007669"/>
    <property type="project" value="InterPro"/>
</dbReference>
<dbReference type="Pfam" id="PF24436">
    <property type="entry name" value="INTS7_N"/>
    <property type="match status" value="1"/>
</dbReference>
<comment type="similarity">
    <text evidence="1">Belongs to the Integrator subunit 7 family.</text>
</comment>
<reference evidence="4" key="1">
    <citation type="submission" date="2019-08" db="EMBL/GenBank/DDBJ databases">
        <title>Reference gene set and small RNA set construction with multiple tissues from Davidia involucrata Baill.</title>
        <authorList>
            <person name="Yang H."/>
            <person name="Zhou C."/>
            <person name="Li G."/>
            <person name="Wang J."/>
            <person name="Gao P."/>
            <person name="Wang M."/>
            <person name="Wang R."/>
            <person name="Zhao Y."/>
        </authorList>
    </citation>
    <scope>NUCLEOTIDE SEQUENCE</scope>
    <source>
        <tissue evidence="4">Mixed with DoveR01_LX</tissue>
    </source>
</reference>
<dbReference type="SUPFAM" id="SSF48371">
    <property type="entry name" value="ARM repeat"/>
    <property type="match status" value="1"/>
</dbReference>
<dbReference type="PANTHER" id="PTHR13322:SF2">
    <property type="entry name" value="INTEGRATOR COMPLEX SUBUNIT 7"/>
    <property type="match status" value="1"/>
</dbReference>
<organism evidence="4">
    <name type="scientific">Davidia involucrata</name>
    <name type="common">Dove tree</name>
    <dbReference type="NCBI Taxonomy" id="16924"/>
    <lineage>
        <taxon>Eukaryota</taxon>
        <taxon>Viridiplantae</taxon>
        <taxon>Streptophyta</taxon>
        <taxon>Embryophyta</taxon>
        <taxon>Tracheophyta</taxon>
        <taxon>Spermatophyta</taxon>
        <taxon>Magnoliopsida</taxon>
        <taxon>eudicotyledons</taxon>
        <taxon>Gunneridae</taxon>
        <taxon>Pentapetalae</taxon>
        <taxon>asterids</taxon>
        <taxon>Cornales</taxon>
        <taxon>Nyssaceae</taxon>
        <taxon>Davidia</taxon>
    </lineage>
</organism>
<feature type="domain" description="Integrator complex subunit 7-like C-terminal" evidence="2">
    <location>
        <begin position="981"/>
        <end position="1155"/>
    </location>
</feature>
<dbReference type="EMBL" id="GHES01014174">
    <property type="protein sequence ID" value="MPA44733.1"/>
    <property type="molecule type" value="Transcribed_RNA"/>
</dbReference>